<dbReference type="Proteomes" id="UP001152797">
    <property type="component" value="Unassembled WGS sequence"/>
</dbReference>
<gene>
    <name evidence="1" type="ORF">C1SCF055_LOCUS38781</name>
</gene>
<comment type="caution">
    <text evidence="1">The sequence shown here is derived from an EMBL/GenBank/DDBJ whole genome shotgun (WGS) entry which is preliminary data.</text>
</comment>
<protein>
    <submittedName>
        <fullName evidence="1">Uncharacterized protein</fullName>
    </submittedName>
</protein>
<dbReference type="EMBL" id="CAMXCT010006057">
    <property type="protein sequence ID" value="CAI4013839.1"/>
    <property type="molecule type" value="Genomic_DNA"/>
</dbReference>
<reference evidence="2" key="2">
    <citation type="submission" date="2024-04" db="EMBL/GenBank/DDBJ databases">
        <authorList>
            <person name="Chen Y."/>
            <person name="Shah S."/>
            <person name="Dougan E. K."/>
            <person name="Thang M."/>
            <person name="Chan C."/>
        </authorList>
    </citation>
    <scope>NUCLEOTIDE SEQUENCE [LARGE SCALE GENOMIC DNA]</scope>
</reference>
<evidence type="ECO:0000313" key="1">
    <source>
        <dbReference type="EMBL" id="CAI4013839.1"/>
    </source>
</evidence>
<reference evidence="1" key="1">
    <citation type="submission" date="2022-10" db="EMBL/GenBank/DDBJ databases">
        <authorList>
            <person name="Chen Y."/>
            <person name="Dougan E. K."/>
            <person name="Chan C."/>
            <person name="Rhodes N."/>
            <person name="Thang M."/>
        </authorList>
    </citation>
    <scope>NUCLEOTIDE SEQUENCE</scope>
</reference>
<evidence type="ECO:0000313" key="2">
    <source>
        <dbReference type="EMBL" id="CAL1167214.1"/>
    </source>
</evidence>
<dbReference type="EMBL" id="CAMXCT020006057">
    <property type="protein sequence ID" value="CAL1167214.1"/>
    <property type="molecule type" value="Genomic_DNA"/>
</dbReference>
<dbReference type="AlphaFoldDB" id="A0A9P1DNZ9"/>
<dbReference type="EMBL" id="CAMXCT030006057">
    <property type="protein sequence ID" value="CAL4801151.1"/>
    <property type="molecule type" value="Genomic_DNA"/>
</dbReference>
<organism evidence="1">
    <name type="scientific">Cladocopium goreaui</name>
    <dbReference type="NCBI Taxonomy" id="2562237"/>
    <lineage>
        <taxon>Eukaryota</taxon>
        <taxon>Sar</taxon>
        <taxon>Alveolata</taxon>
        <taxon>Dinophyceae</taxon>
        <taxon>Suessiales</taxon>
        <taxon>Symbiodiniaceae</taxon>
        <taxon>Cladocopium</taxon>
    </lineage>
</organism>
<name>A0A9P1DNZ9_9DINO</name>
<accession>A0A9P1DNZ9</accession>
<evidence type="ECO:0000313" key="3">
    <source>
        <dbReference type="Proteomes" id="UP001152797"/>
    </source>
</evidence>
<sequence length="405" mass="44621">MIVRPRWADVVDSDEDAATLPRPRPPGQLPFYLILDVYLRGLFRRDVSRGALTRLQRLLRTDPRAASLPLGVRDVVCCLCFRPPEIRRQVRSFVAAVINMQCSPATARVWQAWLQLQTFYDPPTLAARLFTMLSLIVMETACLDVLSHFGTLHSCISTQCLKRRTAYLHSGVPSLRAMLGLPRECVSFLLSLLGVAGAPALILTTPASVTPQDVEAVRAAYVAAARTFALPWQIRALVRAANATACLPAAYLRLCRAVFMVVRLCFRPVRAPGVRLAYPCFGEAAPGCLQLASPRSSRSAFAVLFEALGFRPPPPEDGHDLNYDLLLAGLPADPRVAWLRLNRGSFTVRRILALLRLGTHAIHFYHRAPEVDRPPAFVITFGVLGVSGCFVALEPDADVATFFLP</sequence>
<proteinExistence type="predicted"/>
<keyword evidence="3" id="KW-1185">Reference proteome</keyword>